<gene>
    <name evidence="1" type="ORF">IAC94_08610</name>
</gene>
<dbReference type="Gene3D" id="3.30.420.40">
    <property type="match status" value="2"/>
</dbReference>
<sequence>MIITADSGSTSIDWRILRRGEPVRRLASPGVNPVLQGVEAIRGVFAEALRGVEGPGIRVYFYGAGVVSEAAGEKVREALRAVLPGCEVTAGSDLEAAAIALLGDRDGVAAILGTGSNSGLYLGGRIVRNIPAGGFILGDEGSGAWLGKMLLADYIKGLLPQEVETALLEEFPGLDYPAVVNRVYGGEMPSRYLASFSLFLGRRKDCPYVRGLVASGFRLFLKRNVSRYGRPDLPLAAVGSVACVYGDILREVAAECGMGRVITAPGAGDGLERYFSKMIE</sequence>
<evidence type="ECO:0000313" key="1">
    <source>
        <dbReference type="EMBL" id="HIR63559.1"/>
    </source>
</evidence>
<reference evidence="1" key="1">
    <citation type="submission" date="2020-10" db="EMBL/GenBank/DDBJ databases">
        <authorList>
            <person name="Gilroy R."/>
        </authorList>
    </citation>
    <scope>NUCLEOTIDE SEQUENCE</scope>
    <source>
        <strain evidence="1">ChiHjej13B12-12457</strain>
    </source>
</reference>
<dbReference type="InterPro" id="IPR043129">
    <property type="entry name" value="ATPase_NBD"/>
</dbReference>
<accession>A0A9D1E354</accession>
<dbReference type="Gene3D" id="1.10.720.160">
    <property type="match status" value="1"/>
</dbReference>
<dbReference type="EMBL" id="DVHI01000103">
    <property type="protein sequence ID" value="HIR63559.1"/>
    <property type="molecule type" value="Genomic_DNA"/>
</dbReference>
<protein>
    <submittedName>
        <fullName evidence="1">ATPase</fullName>
    </submittedName>
</protein>
<proteinExistence type="predicted"/>
<dbReference type="SUPFAM" id="SSF53067">
    <property type="entry name" value="Actin-like ATPase domain"/>
    <property type="match status" value="2"/>
</dbReference>
<dbReference type="AlphaFoldDB" id="A0A9D1E354"/>
<name>A0A9D1E354_9BACT</name>
<reference evidence="1" key="2">
    <citation type="journal article" date="2021" name="PeerJ">
        <title>Extensive microbial diversity within the chicken gut microbiome revealed by metagenomics and culture.</title>
        <authorList>
            <person name="Gilroy R."/>
            <person name="Ravi A."/>
            <person name="Getino M."/>
            <person name="Pursley I."/>
            <person name="Horton D.L."/>
            <person name="Alikhan N.F."/>
            <person name="Baker D."/>
            <person name="Gharbi K."/>
            <person name="Hall N."/>
            <person name="Watson M."/>
            <person name="Adriaenssens E.M."/>
            <person name="Foster-Nyarko E."/>
            <person name="Jarju S."/>
            <person name="Secka A."/>
            <person name="Antonio M."/>
            <person name="Oren A."/>
            <person name="Chaudhuri R.R."/>
            <person name="La Ragione R."/>
            <person name="Hildebrand F."/>
            <person name="Pallen M.J."/>
        </authorList>
    </citation>
    <scope>NUCLEOTIDE SEQUENCE</scope>
    <source>
        <strain evidence="1">ChiHjej13B12-12457</strain>
    </source>
</reference>
<dbReference type="CDD" id="cd24079">
    <property type="entry name" value="ASKHA_NBD_PG1100-like"/>
    <property type="match status" value="1"/>
</dbReference>
<comment type="caution">
    <text evidence="1">The sequence shown here is derived from an EMBL/GenBank/DDBJ whole genome shotgun (WGS) entry which is preliminary data.</text>
</comment>
<evidence type="ECO:0000313" key="2">
    <source>
        <dbReference type="Proteomes" id="UP000886744"/>
    </source>
</evidence>
<dbReference type="PANTHER" id="PTHR43190:SF3">
    <property type="entry name" value="N-ACETYL-D-GLUCOSAMINE KINASE"/>
    <property type="match status" value="1"/>
</dbReference>
<organism evidence="1 2">
    <name type="scientific">Candidatus Coprenecus avistercoris</name>
    <dbReference type="NCBI Taxonomy" id="2840730"/>
    <lineage>
        <taxon>Bacteria</taxon>
        <taxon>Pseudomonadati</taxon>
        <taxon>Bacteroidota</taxon>
        <taxon>Bacteroidia</taxon>
        <taxon>Bacteroidales</taxon>
        <taxon>Rikenellaceae</taxon>
        <taxon>Rikenellaceae incertae sedis</taxon>
        <taxon>Candidatus Coprenecus</taxon>
    </lineage>
</organism>
<dbReference type="Proteomes" id="UP000886744">
    <property type="component" value="Unassembled WGS sequence"/>
</dbReference>
<dbReference type="PANTHER" id="PTHR43190">
    <property type="entry name" value="N-ACETYL-D-GLUCOSAMINE KINASE"/>
    <property type="match status" value="1"/>
</dbReference>
<dbReference type="InterPro" id="IPR052519">
    <property type="entry name" value="Euk-type_GlcNAc_Kinase"/>
</dbReference>